<name>M2Y7S9_9PROT</name>
<evidence type="ECO:0000259" key="7">
    <source>
        <dbReference type="PROSITE" id="PS50111"/>
    </source>
</evidence>
<feature type="domain" description="Methyl-accepting transducer" evidence="7">
    <location>
        <begin position="300"/>
        <end position="543"/>
    </location>
</feature>
<dbReference type="SMART" id="SM00304">
    <property type="entry name" value="HAMP"/>
    <property type="match status" value="2"/>
</dbReference>
<dbReference type="RefSeq" id="WP_008619116.1">
    <property type="nucleotide sequence ID" value="NZ_AONQ01000043.1"/>
</dbReference>
<dbReference type="eggNOG" id="COG5000">
    <property type="taxonomic scope" value="Bacteria"/>
</dbReference>
<organism evidence="10 11">
    <name type="scientific">Paramagnetospirillum caucaseum</name>
    <dbReference type="NCBI Taxonomy" id="1244869"/>
    <lineage>
        <taxon>Bacteria</taxon>
        <taxon>Pseudomonadati</taxon>
        <taxon>Pseudomonadota</taxon>
        <taxon>Alphaproteobacteria</taxon>
        <taxon>Rhodospirillales</taxon>
        <taxon>Magnetospirillaceae</taxon>
        <taxon>Paramagnetospirillum</taxon>
    </lineage>
</organism>
<evidence type="ECO:0000256" key="2">
    <source>
        <dbReference type="ARBA" id="ARBA00022519"/>
    </source>
</evidence>
<evidence type="ECO:0000256" key="5">
    <source>
        <dbReference type="PROSITE-ProRule" id="PRU00284"/>
    </source>
</evidence>
<dbReference type="Gene3D" id="1.10.8.500">
    <property type="entry name" value="HAMP domain in histidine kinase"/>
    <property type="match status" value="1"/>
</dbReference>
<dbReference type="PROSITE" id="PS50192">
    <property type="entry name" value="T_SNARE"/>
    <property type="match status" value="1"/>
</dbReference>
<accession>M2Y7S9</accession>
<dbReference type="GO" id="GO:0005886">
    <property type="term" value="C:plasma membrane"/>
    <property type="evidence" value="ECO:0007669"/>
    <property type="project" value="UniProtKB-SubCell"/>
</dbReference>
<reference evidence="10 11" key="1">
    <citation type="journal article" date="2014" name="Genome Announc.">
        <title>Draft Genome Sequence of Magnetospirillum sp. Strain SO-1, a Freshwater Magnetotactic Bacterium Isolated from the Ol'khovka River, Russia.</title>
        <authorList>
            <person name="Grouzdev D.S."/>
            <person name="Dziuba M.V."/>
            <person name="Sukhacheva M.S."/>
            <person name="Mardanov A.V."/>
            <person name="Beletskiy A.V."/>
            <person name="Kuznetsov B.B."/>
            <person name="Skryabin K.G."/>
        </authorList>
    </citation>
    <scope>NUCLEOTIDE SEQUENCE [LARGE SCALE GENOMIC DNA]</scope>
    <source>
        <strain evidence="10 11">SO-1</strain>
    </source>
</reference>
<protein>
    <submittedName>
        <fullName evidence="10">Methyl-accepting chemotaxis protein</fullName>
    </submittedName>
</protein>
<keyword evidence="11" id="KW-1185">Reference proteome</keyword>
<dbReference type="SMART" id="SM00283">
    <property type="entry name" value="MA"/>
    <property type="match status" value="1"/>
</dbReference>
<evidence type="ECO:0000259" key="8">
    <source>
        <dbReference type="PROSITE" id="PS50192"/>
    </source>
</evidence>
<dbReference type="PROSITE" id="PS50885">
    <property type="entry name" value="HAMP"/>
    <property type="match status" value="1"/>
</dbReference>
<comment type="similarity">
    <text evidence="4">Belongs to the methyl-accepting chemotaxis (MCP) protein family.</text>
</comment>
<keyword evidence="2" id="KW-0997">Cell inner membrane</keyword>
<dbReference type="PANTHER" id="PTHR32089">
    <property type="entry name" value="METHYL-ACCEPTING CHEMOTAXIS PROTEIN MCPB"/>
    <property type="match status" value="1"/>
</dbReference>
<feature type="domain" description="T-SNARE coiled-coil homology" evidence="8">
    <location>
        <begin position="459"/>
        <end position="521"/>
    </location>
</feature>
<evidence type="ECO:0000256" key="4">
    <source>
        <dbReference type="ARBA" id="ARBA00029447"/>
    </source>
</evidence>
<comment type="subcellular location">
    <subcellularLocation>
        <location evidence="1">Cell inner membrane</location>
        <topology evidence="1">Multi-pass membrane protein</topology>
    </subcellularLocation>
</comment>
<keyword evidence="3 5" id="KW-0807">Transducer</keyword>
<feature type="domain" description="HAMP" evidence="9">
    <location>
        <begin position="214"/>
        <end position="267"/>
    </location>
</feature>
<dbReference type="EMBL" id="AONQ01000043">
    <property type="protein sequence ID" value="EME69086.1"/>
    <property type="molecule type" value="Genomic_DNA"/>
</dbReference>
<keyword evidence="2" id="KW-0472">Membrane</keyword>
<dbReference type="InterPro" id="IPR004089">
    <property type="entry name" value="MCPsignal_dom"/>
</dbReference>
<dbReference type="Proteomes" id="UP000011744">
    <property type="component" value="Unassembled WGS sequence"/>
</dbReference>
<dbReference type="PATRIC" id="fig|1244869.3.peg.3052"/>
<evidence type="ECO:0000256" key="3">
    <source>
        <dbReference type="ARBA" id="ARBA00023224"/>
    </source>
</evidence>
<evidence type="ECO:0000259" key="9">
    <source>
        <dbReference type="PROSITE" id="PS50885"/>
    </source>
</evidence>
<dbReference type="Pfam" id="PF00672">
    <property type="entry name" value="HAMP"/>
    <property type="match status" value="1"/>
</dbReference>
<dbReference type="eggNOG" id="COG0840">
    <property type="taxonomic scope" value="Bacteria"/>
</dbReference>
<dbReference type="Pfam" id="PF00015">
    <property type="entry name" value="MCPsignal"/>
    <property type="match status" value="1"/>
</dbReference>
<dbReference type="PROSITE" id="PS50111">
    <property type="entry name" value="CHEMOTAXIS_TRANSDUC_2"/>
    <property type="match status" value="1"/>
</dbReference>
<keyword evidence="2" id="KW-1003">Cell membrane</keyword>
<evidence type="ECO:0000256" key="1">
    <source>
        <dbReference type="ARBA" id="ARBA00004429"/>
    </source>
</evidence>
<evidence type="ECO:0000313" key="10">
    <source>
        <dbReference type="EMBL" id="EME69086.1"/>
    </source>
</evidence>
<evidence type="ECO:0000313" key="11">
    <source>
        <dbReference type="Proteomes" id="UP000011744"/>
    </source>
</evidence>
<dbReference type="AlphaFoldDB" id="M2Y7S9"/>
<dbReference type="PANTHER" id="PTHR32089:SF112">
    <property type="entry name" value="LYSOZYME-LIKE PROTEIN-RELATED"/>
    <property type="match status" value="1"/>
</dbReference>
<dbReference type="STRING" id="1244869.H261_15175"/>
<evidence type="ECO:0000256" key="6">
    <source>
        <dbReference type="SAM" id="MobiDB-lite"/>
    </source>
</evidence>
<sequence>MRIGRRLWLGFGILCALIAVVTGTIIFEALGVNKASERMIGLRMPVAQTSAGIEGHMYASLAALRGYLLTGKDSFKAERAEAWADLDILMTEMDRLVARFTNPRNQDAWKEARPLLLELKAAQAKAEGLGQGEEAVKVLVTEAVPRVGKLVTLFSGAKGPDGKRSGGMIDNQKTMLDADAAEVSSLVDLMITVAVAALVAGLAAAMITAQRTAASIVPPLVAMTGAMDSLSKGDTSVAIPAADRADEVGEMAAAMEVFRANLIRQRELEEKQRQSDEAARARALRIERLTADFDAAATAMVQQVAAAAGQLQATAGAMSATAQQTSHQATAVAAASEEASVNVQTVAAAAEELSGSINEIGRQVAHSSGISQDAVGEASKAGAVVNELADTAQKIGEVINLITDIASQTNLLALNATIEAARAGEAGKGFAVVAGEVKNLANQTARATDDIGRQIAAIQDQTQRVVATIGSIVKVIEEIGQISGDVAAAVEEQSAATQEIARNVEQAAAGTAEVSGNVGQVQDAADQTGASSREVLEASRTLAEQSSSLHATIETFLKEVRAA</sequence>
<proteinExistence type="inferred from homology"/>
<comment type="caution">
    <text evidence="10">The sequence shown here is derived from an EMBL/GenBank/DDBJ whole genome shotgun (WGS) entry which is preliminary data.</text>
</comment>
<feature type="region of interest" description="Disordered" evidence="6">
    <location>
        <begin position="513"/>
        <end position="532"/>
    </location>
</feature>
<dbReference type="SUPFAM" id="SSF58104">
    <property type="entry name" value="Methyl-accepting chemotaxis protein (MCP) signaling domain"/>
    <property type="match status" value="1"/>
</dbReference>
<dbReference type="InterPro" id="IPR000727">
    <property type="entry name" value="T_SNARE_dom"/>
</dbReference>
<dbReference type="Gene3D" id="1.10.287.950">
    <property type="entry name" value="Methyl-accepting chemotaxis protein"/>
    <property type="match status" value="1"/>
</dbReference>
<dbReference type="CDD" id="cd06225">
    <property type="entry name" value="HAMP"/>
    <property type="match status" value="1"/>
</dbReference>
<dbReference type="InterPro" id="IPR003660">
    <property type="entry name" value="HAMP_dom"/>
</dbReference>
<gene>
    <name evidence="10" type="ORF">H261_15175</name>
</gene>
<dbReference type="GO" id="GO:0007165">
    <property type="term" value="P:signal transduction"/>
    <property type="evidence" value="ECO:0007669"/>
    <property type="project" value="UniProtKB-KW"/>
</dbReference>